<feature type="compositionally biased region" description="Basic and acidic residues" evidence="11">
    <location>
        <begin position="777"/>
        <end position="786"/>
    </location>
</feature>
<evidence type="ECO:0000256" key="5">
    <source>
        <dbReference type="ARBA" id="ARBA00022833"/>
    </source>
</evidence>
<keyword evidence="6" id="KW-0805">Transcription regulation</keyword>
<evidence type="ECO:0000259" key="12">
    <source>
        <dbReference type="PROSITE" id="PS50157"/>
    </source>
</evidence>
<feature type="region of interest" description="Disordered" evidence="11">
    <location>
        <begin position="244"/>
        <end position="309"/>
    </location>
</feature>
<feature type="domain" description="C2H2-type" evidence="12">
    <location>
        <begin position="463"/>
        <end position="491"/>
    </location>
</feature>
<dbReference type="InterPro" id="IPR046341">
    <property type="entry name" value="SET_dom_sf"/>
</dbReference>
<feature type="compositionally biased region" description="Polar residues" evidence="11">
    <location>
        <begin position="606"/>
        <end position="627"/>
    </location>
</feature>
<feature type="compositionally biased region" description="Polar residues" evidence="11">
    <location>
        <begin position="1075"/>
        <end position="1089"/>
    </location>
</feature>
<evidence type="ECO:0000256" key="4">
    <source>
        <dbReference type="ARBA" id="ARBA00022771"/>
    </source>
</evidence>
<evidence type="ECO:0000256" key="10">
    <source>
        <dbReference type="PROSITE-ProRule" id="PRU00042"/>
    </source>
</evidence>
<dbReference type="PANTHER" id="PTHR16515">
    <property type="entry name" value="PR DOMAIN ZINC FINGER PROTEIN"/>
    <property type="match status" value="1"/>
</dbReference>
<gene>
    <name evidence="14" type="primary">LOC131805510</name>
</gene>
<evidence type="ECO:0000313" key="13">
    <source>
        <dbReference type="Proteomes" id="UP001652621"/>
    </source>
</evidence>
<reference evidence="14" key="1">
    <citation type="submission" date="2025-08" db="UniProtKB">
        <authorList>
            <consortium name="RefSeq"/>
        </authorList>
    </citation>
    <scope>IDENTIFICATION</scope>
    <source>
        <strain evidence="14">Aabys</strain>
        <tissue evidence="14">Whole body</tissue>
    </source>
</reference>
<evidence type="ECO:0000256" key="9">
    <source>
        <dbReference type="ARBA" id="ARBA00023242"/>
    </source>
</evidence>
<feature type="region of interest" description="Disordered" evidence="11">
    <location>
        <begin position="56"/>
        <end position="111"/>
    </location>
</feature>
<feature type="domain" description="C2H2-type" evidence="12">
    <location>
        <begin position="434"/>
        <end position="461"/>
    </location>
</feature>
<keyword evidence="8" id="KW-0804">Transcription</keyword>
<feature type="domain" description="C2H2-type" evidence="12">
    <location>
        <begin position="377"/>
        <end position="405"/>
    </location>
</feature>
<feature type="domain" description="C2H2-type" evidence="12">
    <location>
        <begin position="318"/>
        <end position="346"/>
    </location>
</feature>
<dbReference type="InterPro" id="IPR036236">
    <property type="entry name" value="Znf_C2H2_sf"/>
</dbReference>
<feature type="compositionally biased region" description="Basic and acidic residues" evidence="11">
    <location>
        <begin position="712"/>
        <end position="739"/>
    </location>
</feature>
<dbReference type="InterPro" id="IPR013087">
    <property type="entry name" value="Znf_C2H2_type"/>
</dbReference>
<feature type="compositionally biased region" description="Low complexity" evidence="11">
    <location>
        <begin position="503"/>
        <end position="521"/>
    </location>
</feature>
<feature type="domain" description="C2H2-type" evidence="12">
    <location>
        <begin position="981"/>
        <end position="1009"/>
    </location>
</feature>
<evidence type="ECO:0000313" key="14">
    <source>
        <dbReference type="RefSeq" id="XP_058984707.1"/>
    </source>
</evidence>
<evidence type="ECO:0000256" key="1">
    <source>
        <dbReference type="ARBA" id="ARBA00004123"/>
    </source>
</evidence>
<sequence length="1129" mass="126039">MFMSSLLEQIMRSKAQARKFSQGSTSDDYDLGAFKQFPHNLISPNSAHPLALSAHSTDLSSYHHHSQQHHQQSPLNGYRGSESPPRNTGLPDANSPLTTSPGGFLNNSGLHHTTPAQMEQLLSSKLQAENLLLGMTRLQEPVCDLTPRENGVFAKQHLRRGTRFGPFAMSEPTDKTNAWDLLNMPHIRNLLQPSPEVKNLLKKIRTATSVDSDKEANLTTFCIAGYLWYETNRDIAAGEEMIVDGRPTSPYQDHNDSLMNGEAHTGSSIHSSEDRNERDNVSFYGSNLNHDDDYRDNKDKSSEHLDPALSDDENGFDIRCEVCDKTFGDIDRLDDHLVGAHHFRKDEFLCELCSKRFCHRPVLLKHRALVHNEIRKYPCENCTKVFCDPSNLQRHIRTHHIGARSHACPECGKTFATSSGLKQHTHIHSSIKPFQCEVCFKAYTQFSNLCRHKRMHADCRMQIKCNKCGQSFSTVTSLSKHKRFCDSTNVPPAGVGLPPSLPHPAALHHQAQAQSSSAAQARSSGGGVNGVSQFANNMATPPNPFSLFMRSPYFPPFPAMAYGLQSIFPQAPAVPTPNFPLMFSKPNVDLRLQQQQQQHQHQQQQLRSPVSHQQQSGGHLKHNSMSPNLPKEQMAAVHEAFGLSLEKQATERDDNKPSRNSSVERSPSSSSRGISHTQTLKKESQHYTSDEESNSVVELKTEPKDEEDEEKEIGNTKHRSDDEEEENVSRHNDEDKKSIDIVSVSPRHEQEPHTKSTAAAELPLDLSLSRKRISSSDSRESHEENSQKSMVLQQHSPRVRSPIGNEGLSNAESYEPPKKKSSSLRAAFGLGSRTSTASPGPTPSPSPPMTNGNGTNGINETAPNANMPPTCPRPIHPMLLDELYRTHALESAFQRPFPFLGLMGERPAFDANALRARGESFPPEPIFREALRGLSSGVMAAAAHQSGKLKDRYTCKFCGKVFPRSANLTRHLRTHTGEQPYTCKYCDRAFSISSNLQRHVRNIHNKERPFRCHLCDRCFGQQTNLDRHLKKHEAESTGLAISDSPSSNEADRDDSYFDEIRSFMDRVTYNEEMYTPTSMGNGENDTDYNGSDGENELSVSRPSSVDELNGENSKTAGQNETVTVTEDEQ</sequence>
<dbReference type="PANTHER" id="PTHR16515:SF2">
    <property type="entry name" value="PR DOMAIN ZINC FINGER PROTEIN 4"/>
    <property type="match status" value="1"/>
</dbReference>
<keyword evidence="3" id="KW-0677">Repeat</keyword>
<feature type="compositionally biased region" description="Low complexity" evidence="11">
    <location>
        <begin position="658"/>
        <end position="675"/>
    </location>
</feature>
<dbReference type="PROSITE" id="PS00028">
    <property type="entry name" value="ZINC_FINGER_C2H2_1"/>
    <property type="match status" value="8"/>
</dbReference>
<evidence type="ECO:0000256" key="6">
    <source>
        <dbReference type="ARBA" id="ARBA00023015"/>
    </source>
</evidence>
<evidence type="ECO:0000256" key="3">
    <source>
        <dbReference type="ARBA" id="ARBA00022737"/>
    </source>
</evidence>
<feature type="compositionally biased region" description="Basic and acidic residues" evidence="11">
    <location>
        <begin position="271"/>
        <end position="280"/>
    </location>
</feature>
<feature type="region of interest" description="Disordered" evidence="11">
    <location>
        <begin position="495"/>
        <end position="534"/>
    </location>
</feature>
<keyword evidence="2" id="KW-0479">Metal-binding</keyword>
<keyword evidence="5" id="KW-0862">Zinc</keyword>
<feature type="region of interest" description="Disordered" evidence="11">
    <location>
        <begin position="646"/>
        <end position="870"/>
    </location>
</feature>
<dbReference type="Proteomes" id="UP001652621">
    <property type="component" value="Unplaced"/>
</dbReference>
<evidence type="ECO:0000256" key="8">
    <source>
        <dbReference type="ARBA" id="ARBA00023163"/>
    </source>
</evidence>
<dbReference type="PROSITE" id="PS50157">
    <property type="entry name" value="ZINC_FINGER_C2H2_2"/>
    <property type="match status" value="9"/>
</dbReference>
<evidence type="ECO:0000256" key="7">
    <source>
        <dbReference type="ARBA" id="ARBA00023125"/>
    </source>
</evidence>
<feature type="compositionally biased region" description="Polar residues" evidence="11">
    <location>
        <begin position="1110"/>
        <end position="1129"/>
    </location>
</feature>
<keyword evidence="7" id="KW-0238">DNA-binding</keyword>
<evidence type="ECO:0000256" key="2">
    <source>
        <dbReference type="ARBA" id="ARBA00022723"/>
    </source>
</evidence>
<feature type="compositionally biased region" description="Polar residues" evidence="11">
    <location>
        <begin position="95"/>
        <end position="111"/>
    </location>
</feature>
<feature type="compositionally biased region" description="Basic and acidic residues" evidence="11">
    <location>
        <begin position="648"/>
        <end position="657"/>
    </location>
</feature>
<keyword evidence="9" id="KW-0539">Nucleus</keyword>
<feature type="domain" description="C2H2-type" evidence="12">
    <location>
        <begin position="953"/>
        <end position="980"/>
    </location>
</feature>
<comment type="subcellular location">
    <subcellularLocation>
        <location evidence="1">Nucleus</location>
    </subcellularLocation>
</comment>
<dbReference type="Pfam" id="PF00096">
    <property type="entry name" value="zf-C2H2"/>
    <property type="match status" value="7"/>
</dbReference>
<feature type="domain" description="C2H2-type" evidence="12">
    <location>
        <begin position="348"/>
        <end position="376"/>
    </location>
</feature>
<keyword evidence="13" id="KW-1185">Reference proteome</keyword>
<name>A0ABM3VFY2_MUSDO</name>
<dbReference type="RefSeq" id="XP_058984707.1">
    <property type="nucleotide sequence ID" value="XM_059128724.1"/>
</dbReference>
<feature type="compositionally biased region" description="Basic and acidic residues" evidence="11">
    <location>
        <begin position="289"/>
        <end position="306"/>
    </location>
</feature>
<keyword evidence="4 10" id="KW-0863">Zinc-finger</keyword>
<organism evidence="13 14">
    <name type="scientific">Musca domestica</name>
    <name type="common">House fly</name>
    <dbReference type="NCBI Taxonomy" id="7370"/>
    <lineage>
        <taxon>Eukaryota</taxon>
        <taxon>Metazoa</taxon>
        <taxon>Ecdysozoa</taxon>
        <taxon>Arthropoda</taxon>
        <taxon>Hexapoda</taxon>
        <taxon>Insecta</taxon>
        <taxon>Pterygota</taxon>
        <taxon>Neoptera</taxon>
        <taxon>Endopterygota</taxon>
        <taxon>Diptera</taxon>
        <taxon>Brachycera</taxon>
        <taxon>Muscomorpha</taxon>
        <taxon>Muscoidea</taxon>
        <taxon>Muscidae</taxon>
        <taxon>Musca</taxon>
    </lineage>
</organism>
<feature type="compositionally biased region" description="Low complexity" evidence="11">
    <location>
        <begin position="593"/>
        <end position="605"/>
    </location>
</feature>
<dbReference type="Gene3D" id="2.170.270.10">
    <property type="entry name" value="SET domain"/>
    <property type="match status" value="1"/>
</dbReference>
<dbReference type="Gene3D" id="3.30.160.60">
    <property type="entry name" value="Classic Zinc Finger"/>
    <property type="match status" value="7"/>
</dbReference>
<dbReference type="SMART" id="SM00355">
    <property type="entry name" value="ZnF_C2H2"/>
    <property type="match status" value="9"/>
</dbReference>
<dbReference type="InterPro" id="IPR050331">
    <property type="entry name" value="Zinc_finger"/>
</dbReference>
<feature type="compositionally biased region" description="Basic and acidic residues" evidence="11">
    <location>
        <begin position="680"/>
        <end position="689"/>
    </location>
</feature>
<evidence type="ECO:0000256" key="11">
    <source>
        <dbReference type="SAM" id="MobiDB-lite"/>
    </source>
</evidence>
<accession>A0ABM3VFY2</accession>
<dbReference type="SUPFAM" id="SSF57667">
    <property type="entry name" value="beta-beta-alpha zinc fingers"/>
    <property type="match status" value="5"/>
</dbReference>
<proteinExistence type="predicted"/>
<feature type="region of interest" description="Disordered" evidence="11">
    <location>
        <begin position="1073"/>
        <end position="1129"/>
    </location>
</feature>
<feature type="compositionally biased region" description="Low complexity" evidence="11">
    <location>
        <begin position="849"/>
        <end position="861"/>
    </location>
</feature>
<feature type="region of interest" description="Disordered" evidence="11">
    <location>
        <begin position="591"/>
        <end position="628"/>
    </location>
</feature>
<feature type="domain" description="C2H2-type" evidence="12">
    <location>
        <begin position="406"/>
        <end position="433"/>
    </location>
</feature>
<feature type="domain" description="C2H2-type" evidence="12">
    <location>
        <begin position="1010"/>
        <end position="1037"/>
    </location>
</feature>
<feature type="compositionally biased region" description="Polar residues" evidence="11">
    <location>
        <begin position="787"/>
        <end position="796"/>
    </location>
</feature>
<dbReference type="GeneID" id="131805510"/>
<protein>
    <submittedName>
        <fullName evidence="14">Transcription factor hamlet-like isoform X1</fullName>
    </submittedName>
</protein>